<evidence type="ECO:0000313" key="1">
    <source>
        <dbReference type="EMBL" id="BAF86718.1"/>
    </source>
</evidence>
<reference evidence="1 2" key="6">
    <citation type="journal article" date="2011" name="Appl. Environ. Microbiol.">
        <title>Involvement of the azorhizobial chromosome partition gene (parA) in the onset of bacteroid differentiation during Sesbania rostrata stem nodule development.</title>
        <authorList>
            <person name="Liu CT."/>
            <person name="Lee KB."/>
            <person name="Wang YS."/>
            <person name="Peng MH."/>
            <person name="Lee KT."/>
            <person name="Suzuki S."/>
            <person name="Suzuki T."/>
            <person name="Oyaizu H."/>
        </authorList>
    </citation>
    <scope>NUCLEOTIDE SEQUENCE [LARGE SCALE GENOMIC DNA]</scope>
    <source>
        <strain evidence="2">ATCC 43989 / DSM 5975 / JCM 20966 / LMG 6465 / NBRC 14845 / NCIMB 13405 / ORS 571</strain>
    </source>
</reference>
<proteinExistence type="predicted"/>
<reference evidence="1 2" key="1">
    <citation type="journal article" date="2007" name="Appl. Environ. Microbiol.">
        <title>Rhizobial factors required for stem nodule maturation and maintenance in Sesbania rostrata-Azorhizobium caulinodans ORS571 symbiosis.</title>
        <authorList>
            <person name="Suzuki S."/>
            <person name="Aono T."/>
            <person name="Lee KB."/>
            <person name="Suzuki T."/>
            <person name="Liu CT."/>
            <person name="Miwa H."/>
            <person name="Wakao S."/>
            <person name="Iki T."/>
            <person name="Oyaizu H."/>
        </authorList>
    </citation>
    <scope>NUCLEOTIDE SEQUENCE [LARGE SCALE GENOMIC DNA]</scope>
    <source>
        <strain evidence="2">ATCC 43989 / DSM 5975 / JCM 20966 / LMG 6465 / NBRC 14845 / NCIMB 13405 / ORS 571</strain>
    </source>
</reference>
<sequence length="78" mass="8089">MRARMDTAGNSPTDVAAMVRARQGIEIRPEEAAAYAALVAQLNSTVAAGAKARVDIDGCPWSYANLLAAVAERGEGEA</sequence>
<dbReference type="Proteomes" id="UP000000270">
    <property type="component" value="Chromosome"/>
</dbReference>
<dbReference type="EMBL" id="AP009384">
    <property type="protein sequence ID" value="BAF86718.1"/>
    <property type="molecule type" value="Genomic_DNA"/>
</dbReference>
<name>A8IPZ3_AZOC5</name>
<dbReference type="eggNOG" id="ENOG503003V">
    <property type="taxonomic scope" value="Bacteria"/>
</dbReference>
<reference evidence="1 2" key="4">
    <citation type="journal article" date="2009" name="Appl. Environ. Microbiol.">
        <title>Comparative genome-wide transcriptional profiling of Azorhizobium caulinodans ORS571 grown under free-living and symbiotic conditions.</title>
        <authorList>
            <person name="Tsukada S."/>
            <person name="Aono T."/>
            <person name="Akiba N."/>
            <person name="Lee KB."/>
            <person name="Liu CT."/>
            <person name="Toyazaki H."/>
            <person name="Oyaizu H."/>
        </authorList>
    </citation>
    <scope>NUCLEOTIDE SEQUENCE [LARGE SCALE GENOMIC DNA]</scope>
    <source>
        <strain evidence="2">ATCC 43989 / DSM 5975 / JCM 20966 / LMG 6465 / NBRC 14845 / NCIMB 13405 / ORS 571</strain>
    </source>
</reference>
<dbReference type="AlphaFoldDB" id="A8IPZ3"/>
<reference evidence="2" key="2">
    <citation type="submission" date="2007-04" db="EMBL/GenBank/DDBJ databases">
        <title>Complete genome sequence of the nitrogen-fixing bacterium Azorhizobium caulinodans ORS571.</title>
        <authorList>
            <person name="Lee K.B."/>
            <person name="Backer P.D."/>
            <person name="Aono T."/>
            <person name="Liu C.T."/>
            <person name="Suzuki S."/>
            <person name="Suzuki T."/>
            <person name="Kaneko T."/>
            <person name="Yamada M."/>
            <person name="Tabata S."/>
            <person name="Kupfer D.M."/>
            <person name="Najar F.Z."/>
            <person name="Wiley G.B."/>
            <person name="Roe B."/>
            <person name="Binnewies T."/>
            <person name="Ussery D."/>
            <person name="Vereecke D."/>
            <person name="Gevers D."/>
            <person name="Holsters M."/>
            <person name="Oyaizu H."/>
        </authorList>
    </citation>
    <scope>NUCLEOTIDE SEQUENCE [LARGE SCALE GENOMIC DNA]</scope>
    <source>
        <strain evidence="2">ATCC 43989 / DSM 5975 / JCM 20966 / LMG 6465 / NBRC 14845 / NCIMB 13405 / ORS 571</strain>
    </source>
</reference>
<dbReference type="HOGENOM" id="CLU_2614379_0_0_5"/>
<reference evidence="1 2" key="3">
    <citation type="journal article" date="2008" name="BMC Genomics">
        <title>The genome of the versatile nitrogen fixer Azorhizobium caulinodans ORS571.</title>
        <authorList>
            <person name="Lee KB."/>
            <person name="Backer P.D."/>
            <person name="Aono T."/>
            <person name="Liu CT."/>
            <person name="Suzuki S."/>
            <person name="Suzuki T."/>
            <person name="Kaneko T."/>
            <person name="Yamada M."/>
            <person name="Tabata S."/>
            <person name="Kupfer D.M."/>
            <person name="Najar F.Z."/>
            <person name="Wiley G.B."/>
            <person name="Roe B."/>
            <person name="Binnewies T.T."/>
            <person name="Ussery D.W."/>
            <person name="D'Haeze W."/>
            <person name="Herder J.D."/>
            <person name="Gevers D."/>
            <person name="Vereecke D."/>
            <person name="Holsters M."/>
            <person name="Oyaizu H."/>
        </authorList>
    </citation>
    <scope>NUCLEOTIDE SEQUENCE [LARGE SCALE GENOMIC DNA]</scope>
    <source>
        <strain evidence="2">ATCC 43989 / DSM 5975 / JCM 20966 / LMG 6465 / NBRC 14845 / NCIMB 13405 / ORS 571</strain>
    </source>
</reference>
<gene>
    <name evidence="1" type="ordered locus">AZC_0720</name>
</gene>
<dbReference type="STRING" id="438753.AZC_0720"/>
<accession>A8IPZ3</accession>
<organism evidence="1 2">
    <name type="scientific">Azorhizobium caulinodans (strain ATCC 43989 / DSM 5975 / JCM 20966 / LMG 6465 / NBRC 14845 / NCIMB 13405 / ORS 571)</name>
    <dbReference type="NCBI Taxonomy" id="438753"/>
    <lineage>
        <taxon>Bacteria</taxon>
        <taxon>Pseudomonadati</taxon>
        <taxon>Pseudomonadota</taxon>
        <taxon>Alphaproteobacteria</taxon>
        <taxon>Hyphomicrobiales</taxon>
        <taxon>Xanthobacteraceae</taxon>
        <taxon>Azorhizobium</taxon>
    </lineage>
</organism>
<keyword evidence="2" id="KW-1185">Reference proteome</keyword>
<evidence type="ECO:0000313" key="2">
    <source>
        <dbReference type="Proteomes" id="UP000000270"/>
    </source>
</evidence>
<protein>
    <submittedName>
        <fullName evidence="1">Uncharacterized protein</fullName>
    </submittedName>
</protein>
<dbReference type="KEGG" id="azc:AZC_0720"/>
<reference evidence="1 2" key="5">
    <citation type="journal article" date="2010" name="Appl. Environ. Microbiol.">
        <title>phrR-like gene praR of Azorhizobium caulinodans ORS571 is essential for symbiosis with Sesbania rostrata and is involved in expression of reb genes.</title>
        <authorList>
            <person name="Akiba N."/>
            <person name="Aono T."/>
            <person name="Toyazaki H."/>
            <person name="Sato S."/>
            <person name="Oyaizu H."/>
        </authorList>
    </citation>
    <scope>NUCLEOTIDE SEQUENCE [LARGE SCALE GENOMIC DNA]</scope>
    <source>
        <strain evidence="2">ATCC 43989 / DSM 5975 / JCM 20966 / LMG 6465 / NBRC 14845 / NCIMB 13405 / ORS 571</strain>
    </source>
</reference>